<feature type="transmembrane region" description="Helical" evidence="6">
    <location>
        <begin position="45"/>
        <end position="67"/>
    </location>
</feature>
<reference evidence="7 8" key="1">
    <citation type="journal article" date="2019" name="Int. J. Syst. Evol. Microbiol.">
        <title>The Global Catalogue of Microorganisms (GCM) 10K type strain sequencing project: providing services to taxonomists for standard genome sequencing and annotation.</title>
        <authorList>
            <consortium name="The Broad Institute Genomics Platform"/>
            <consortium name="The Broad Institute Genome Sequencing Center for Infectious Disease"/>
            <person name="Wu L."/>
            <person name="Ma J."/>
        </authorList>
    </citation>
    <scope>NUCLEOTIDE SEQUENCE [LARGE SCALE GENOMIC DNA]</scope>
    <source>
        <strain evidence="7 8">SYNS20</strain>
    </source>
</reference>
<accession>A0ABD5TD14</accession>
<feature type="transmembrane region" description="Helical" evidence="6">
    <location>
        <begin position="304"/>
        <end position="323"/>
    </location>
</feature>
<feature type="transmembrane region" description="Helical" evidence="6">
    <location>
        <begin position="329"/>
        <end position="351"/>
    </location>
</feature>
<dbReference type="GO" id="GO:0005886">
    <property type="term" value="C:plasma membrane"/>
    <property type="evidence" value="ECO:0007669"/>
    <property type="project" value="UniProtKB-SubCell"/>
</dbReference>
<evidence type="ECO:0000313" key="7">
    <source>
        <dbReference type="EMBL" id="MFC6787159.1"/>
    </source>
</evidence>
<evidence type="ECO:0000256" key="3">
    <source>
        <dbReference type="ARBA" id="ARBA00022692"/>
    </source>
</evidence>
<keyword evidence="8" id="KW-1185">Reference proteome</keyword>
<feature type="transmembrane region" description="Helical" evidence="6">
    <location>
        <begin position="154"/>
        <end position="180"/>
    </location>
</feature>
<dbReference type="Pfam" id="PF01943">
    <property type="entry name" value="Polysacc_synt"/>
    <property type="match status" value="1"/>
</dbReference>
<keyword evidence="3 6" id="KW-0812">Transmembrane</keyword>
<feature type="transmembrane region" description="Helical" evidence="6">
    <location>
        <begin position="122"/>
        <end position="142"/>
    </location>
</feature>
<dbReference type="PANTHER" id="PTHR30250">
    <property type="entry name" value="PST FAMILY PREDICTED COLANIC ACID TRANSPORTER"/>
    <property type="match status" value="1"/>
</dbReference>
<dbReference type="GeneID" id="81210271"/>
<feature type="transmembrane region" description="Helical" evidence="6">
    <location>
        <begin position="87"/>
        <end position="110"/>
    </location>
</feature>
<evidence type="ECO:0000256" key="2">
    <source>
        <dbReference type="ARBA" id="ARBA00022475"/>
    </source>
</evidence>
<feature type="transmembrane region" description="Helical" evidence="6">
    <location>
        <begin position="261"/>
        <end position="283"/>
    </location>
</feature>
<keyword evidence="2" id="KW-1003">Cell membrane</keyword>
<feature type="transmembrane region" description="Helical" evidence="6">
    <location>
        <begin position="455"/>
        <end position="473"/>
    </location>
</feature>
<dbReference type="InterPro" id="IPR050833">
    <property type="entry name" value="Poly_Biosynth_Transport"/>
</dbReference>
<protein>
    <submittedName>
        <fullName evidence="7">Flippase</fullName>
    </submittedName>
</protein>
<feature type="transmembrane region" description="Helical" evidence="6">
    <location>
        <begin position="430"/>
        <end position="449"/>
    </location>
</feature>
<dbReference type="InterPro" id="IPR002797">
    <property type="entry name" value="Polysacc_synth"/>
</dbReference>
<dbReference type="EMBL" id="JBHSWX010000012">
    <property type="protein sequence ID" value="MFC6787159.1"/>
    <property type="molecule type" value="Genomic_DNA"/>
</dbReference>
<evidence type="ECO:0000256" key="6">
    <source>
        <dbReference type="SAM" id="Phobius"/>
    </source>
</evidence>
<evidence type="ECO:0000256" key="5">
    <source>
        <dbReference type="ARBA" id="ARBA00023136"/>
    </source>
</evidence>
<keyword evidence="5 6" id="KW-0472">Membrane</keyword>
<feature type="transmembrane region" description="Helical" evidence="6">
    <location>
        <begin position="12"/>
        <end position="33"/>
    </location>
</feature>
<evidence type="ECO:0000256" key="1">
    <source>
        <dbReference type="ARBA" id="ARBA00004651"/>
    </source>
</evidence>
<dbReference type="PANTHER" id="PTHR30250:SF27">
    <property type="entry name" value="POLYSACCHARIDE BIOSYNTHESIS PROTEIN"/>
    <property type="match status" value="1"/>
</dbReference>
<comment type="caution">
    <text evidence="7">The sequence shown here is derived from an EMBL/GenBank/DDBJ whole genome shotgun (WGS) entry which is preliminary data.</text>
</comment>
<evidence type="ECO:0000256" key="4">
    <source>
        <dbReference type="ARBA" id="ARBA00022989"/>
    </source>
</evidence>
<evidence type="ECO:0000313" key="8">
    <source>
        <dbReference type="Proteomes" id="UP001596443"/>
    </source>
</evidence>
<sequence length="508" mass="54450">MPEEQSGSFSRILSGSAVIFLGAILHKFIAFGGSVFNAQLLGPSGYGVIVVALSVYFILCDILSLGLNSGVARNYSQSDPSAVRRGVLTTAYQLATITAVVGAIAVFVAAGPVAEYVFQDESIAPALRILAVAIPLKIFLNLINGTLQGVKKPLVKTVVTSILQPVVRISLIVSLVLLGYGAIGVAGAYLGATAVTAVVSLYYVRKHTELFEFGTDAVPVHRSLLRFSVPLVGSSIILKFMNNLDTILIGTFATSADAGGYNVAFVLGQTTLLFIESIAFMYLPEVSDLYKEGALEQVSDIYRTVTKWVVFLSAPFVLTALAFPNYVLTFIYSANYGYATTAFVILVVGFSSHILNGPNRGTLVAFGKTRRLLGFDLGTLAANFALNVVLIPRFGIAGAAVATGSSYLLRNAMMTWYLNREFRIIPFSQALLFPLIPLAITAVVVRGIVPSPSVLSVIIYTAVLTITLALGYLSMGVEETDLLLAELLEEQGIDLDIVRRVHERVNRP</sequence>
<gene>
    <name evidence="7" type="ORF">ACFQFD_14490</name>
</gene>
<keyword evidence="4 6" id="KW-1133">Transmembrane helix</keyword>
<name>A0ABD5TD14_9EURY</name>
<comment type="subcellular location">
    <subcellularLocation>
        <location evidence="1">Cell membrane</location>
        <topology evidence="1">Multi-pass membrane protein</topology>
    </subcellularLocation>
</comment>
<dbReference type="RefSeq" id="WP_284061339.1">
    <property type="nucleotide sequence ID" value="NZ_CP126158.1"/>
</dbReference>
<organism evidence="7 8">
    <name type="scientific">Halobaculum halobium</name>
    <dbReference type="NCBI Taxonomy" id="3032281"/>
    <lineage>
        <taxon>Archaea</taxon>
        <taxon>Methanobacteriati</taxon>
        <taxon>Methanobacteriota</taxon>
        <taxon>Stenosarchaea group</taxon>
        <taxon>Halobacteria</taxon>
        <taxon>Halobacteriales</taxon>
        <taxon>Haloferacaceae</taxon>
        <taxon>Halobaculum</taxon>
    </lineage>
</organism>
<dbReference type="CDD" id="cd13128">
    <property type="entry name" value="MATE_Wzx_like"/>
    <property type="match status" value="1"/>
</dbReference>
<feature type="transmembrane region" description="Helical" evidence="6">
    <location>
        <begin position="186"/>
        <end position="204"/>
    </location>
</feature>
<dbReference type="AlphaFoldDB" id="A0ABD5TD14"/>
<dbReference type="Proteomes" id="UP001596443">
    <property type="component" value="Unassembled WGS sequence"/>
</dbReference>
<feature type="transmembrane region" description="Helical" evidence="6">
    <location>
        <begin position="396"/>
        <end position="418"/>
    </location>
</feature>
<proteinExistence type="predicted"/>